<dbReference type="GO" id="GO:0031515">
    <property type="term" value="C:tRNA (m1A) methyltransferase complex"/>
    <property type="evidence" value="ECO:0007669"/>
    <property type="project" value="UniProtKB-UniRule"/>
</dbReference>
<evidence type="ECO:0000256" key="1">
    <source>
        <dbReference type="ARBA" id="ARBA00022603"/>
    </source>
</evidence>
<comment type="function">
    <text evidence="5">Catalyzes the S-adenosyl-L-methionine-dependent formation of N(1)-methyladenine at position 58 (m1A58) in tRNA.</text>
</comment>
<dbReference type="InterPro" id="IPR029063">
    <property type="entry name" value="SAM-dependent_MTases_sf"/>
</dbReference>
<keyword evidence="2 5" id="KW-0808">Transferase</keyword>
<keyword evidence="4 5" id="KW-0819">tRNA processing</keyword>
<dbReference type="AlphaFoldDB" id="A0A9D1CFG2"/>
<organism evidence="8 9">
    <name type="scientific">Aquifex aeolicus</name>
    <dbReference type="NCBI Taxonomy" id="63363"/>
    <lineage>
        <taxon>Bacteria</taxon>
        <taxon>Pseudomonadati</taxon>
        <taxon>Aquificota</taxon>
        <taxon>Aquificia</taxon>
        <taxon>Aquificales</taxon>
        <taxon>Aquificaceae</taxon>
        <taxon>Aquifex</taxon>
    </lineage>
</organism>
<dbReference type="PANTHER" id="PTHR12133:SF1">
    <property type="entry name" value="TRNA (ADENINE(58)-N(1))-METHYLTRANSFERASE, MITOCHONDRIAL"/>
    <property type="match status" value="1"/>
</dbReference>
<dbReference type="SUPFAM" id="SSF53335">
    <property type="entry name" value="S-adenosyl-L-methionine-dependent methyltransferases"/>
    <property type="match status" value="1"/>
</dbReference>
<dbReference type="PIRSF" id="PIRSF017269">
    <property type="entry name" value="GCD14"/>
    <property type="match status" value="1"/>
</dbReference>
<dbReference type="PANTHER" id="PTHR12133">
    <property type="entry name" value="TRNA (ADENINE(58)-N(1))-METHYLTRANSFERASE"/>
    <property type="match status" value="1"/>
</dbReference>
<dbReference type="GO" id="GO:0160107">
    <property type="term" value="F:tRNA (adenine(58)-N1)-methyltransferase activity"/>
    <property type="evidence" value="ECO:0007669"/>
    <property type="project" value="UniProtKB-EC"/>
</dbReference>
<name>A0A9D1CFG2_AQUAO</name>
<proteinExistence type="inferred from homology"/>
<comment type="catalytic activity">
    <reaction evidence="5">
        <text>adenosine(58) in tRNA + S-adenosyl-L-methionine = N(1)-methyladenosine(58) in tRNA + S-adenosyl-L-homocysteine + H(+)</text>
        <dbReference type="Rhea" id="RHEA:43152"/>
        <dbReference type="Rhea" id="RHEA-COMP:10365"/>
        <dbReference type="Rhea" id="RHEA-COMP:10366"/>
        <dbReference type="ChEBI" id="CHEBI:15378"/>
        <dbReference type="ChEBI" id="CHEBI:57856"/>
        <dbReference type="ChEBI" id="CHEBI:59789"/>
        <dbReference type="ChEBI" id="CHEBI:74411"/>
        <dbReference type="ChEBI" id="CHEBI:74491"/>
        <dbReference type="EC" id="2.1.1.220"/>
    </reaction>
</comment>
<dbReference type="EC" id="2.1.1.220" evidence="5"/>
<comment type="subunit">
    <text evidence="5">Homotetramer composed of a dimer of dimers.</text>
</comment>
<dbReference type="Pfam" id="PF08704">
    <property type="entry name" value="GCD14"/>
    <property type="match status" value="1"/>
</dbReference>
<evidence type="ECO:0000256" key="3">
    <source>
        <dbReference type="ARBA" id="ARBA00022691"/>
    </source>
</evidence>
<dbReference type="Gene3D" id="3.10.330.20">
    <property type="match status" value="1"/>
</dbReference>
<dbReference type="EMBL" id="DQVE01000018">
    <property type="protein sequence ID" value="HIP98107.1"/>
    <property type="molecule type" value="Genomic_DNA"/>
</dbReference>
<dbReference type="Proteomes" id="UP000606463">
    <property type="component" value="Unassembled WGS sequence"/>
</dbReference>
<dbReference type="InterPro" id="IPR014816">
    <property type="entry name" value="tRNA_MeTrfase_Gcd14"/>
</dbReference>
<protein>
    <recommendedName>
        <fullName evidence="5">tRNA (adenine(58)-N(1))-methyltransferase TrmI</fullName>
        <ecNumber evidence="5">2.1.1.220</ecNumber>
    </recommendedName>
</protein>
<evidence type="ECO:0000256" key="2">
    <source>
        <dbReference type="ARBA" id="ARBA00022679"/>
    </source>
</evidence>
<comment type="similarity">
    <text evidence="5">Belongs to the class I-like SAM-binding methyltransferase superfamily. TRM61 family.</text>
</comment>
<dbReference type="PROSITE" id="PS51620">
    <property type="entry name" value="SAM_TRM61"/>
    <property type="match status" value="1"/>
</dbReference>
<keyword evidence="1 5" id="KW-0489">Methyltransferase</keyword>
<feature type="binding site" evidence="6">
    <location>
        <position position="168"/>
    </location>
    <ligand>
        <name>S-adenosyl-L-methionine</name>
        <dbReference type="ChEBI" id="CHEBI:59789"/>
    </ligand>
</feature>
<evidence type="ECO:0000256" key="5">
    <source>
        <dbReference type="PIRNR" id="PIRNR017269"/>
    </source>
</evidence>
<evidence type="ECO:0000256" key="6">
    <source>
        <dbReference type="PIRSR" id="PIRSR017269-1"/>
    </source>
</evidence>
<comment type="caution">
    <text evidence="8">The sequence shown here is derived from an EMBL/GenBank/DDBJ whole genome shotgun (WGS) entry which is preliminary data.</text>
</comment>
<evidence type="ECO:0000256" key="4">
    <source>
        <dbReference type="ARBA" id="ARBA00022694"/>
    </source>
</evidence>
<accession>A0A9D1CFG2</accession>
<reference evidence="8" key="1">
    <citation type="journal article" date="2020" name="ISME J.">
        <title>Gammaproteobacteria mediating utilization of methyl-, sulfur- and petroleum organic compounds in deep ocean hydrothermal plumes.</title>
        <authorList>
            <person name="Zhou Z."/>
            <person name="Liu Y."/>
            <person name="Pan J."/>
            <person name="Cron B.R."/>
            <person name="Toner B.M."/>
            <person name="Anantharaman K."/>
            <person name="Breier J.A."/>
            <person name="Dick G.J."/>
            <person name="Li M."/>
        </authorList>
    </citation>
    <scope>NUCLEOTIDE SEQUENCE</scope>
    <source>
        <strain evidence="8">SZUA-1501</strain>
    </source>
</reference>
<evidence type="ECO:0000259" key="7">
    <source>
        <dbReference type="Pfam" id="PF08704"/>
    </source>
</evidence>
<feature type="binding site" evidence="6">
    <location>
        <position position="123"/>
    </location>
    <ligand>
        <name>S-adenosyl-L-methionine</name>
        <dbReference type="ChEBI" id="CHEBI:59789"/>
    </ligand>
</feature>
<dbReference type="Gene3D" id="3.40.50.150">
    <property type="entry name" value="Vaccinia Virus protein VP39"/>
    <property type="match status" value="1"/>
</dbReference>
<evidence type="ECO:0000313" key="9">
    <source>
        <dbReference type="Proteomes" id="UP000606463"/>
    </source>
</evidence>
<dbReference type="GO" id="GO:0030488">
    <property type="term" value="P:tRNA methylation"/>
    <property type="evidence" value="ECO:0007669"/>
    <property type="project" value="InterPro"/>
</dbReference>
<evidence type="ECO:0000313" key="8">
    <source>
        <dbReference type="EMBL" id="HIP98107.1"/>
    </source>
</evidence>
<sequence length="251" mass="28904">METIKEGDFILIRFKEKRYLKRVESDKNFSYKGGVLYYKDLIGKPFGISVGGLQIFKPTLEEIILYGIKRETQIIYPKDTFFIAKKLNLSEGKVLLEFGTGSGAATMVFSSAVGERGRVYTFEREKRIFQTAKSNLEKFGFSQNVVIFNKTFNPAEVEGIKFDAAFIDVREPYPYVPQVWELLKPSAPIGFLLPTTNQVQELLKHLNPYFGDIEIVEILTRYYKANPERFRPEDTMIAHTAYLLFAKKLSM</sequence>
<dbReference type="InterPro" id="IPR049470">
    <property type="entry name" value="TRM61_C"/>
</dbReference>
<gene>
    <name evidence="8" type="ORF">EYH37_01895</name>
</gene>
<keyword evidence="3 5" id="KW-0949">S-adenosyl-L-methionine</keyword>
<feature type="domain" description="tRNA (adenine(58)-N(1))-methyltransferase catalytic subunit TRM61 C-terminal" evidence="7">
    <location>
        <begin position="67"/>
        <end position="229"/>
    </location>
</feature>